<gene>
    <name evidence="1" type="ORF">BTO14_16895</name>
</gene>
<dbReference type="EMBL" id="MSCK01000002">
    <property type="protein sequence ID" value="PQJ69669.1"/>
    <property type="molecule type" value="Genomic_DNA"/>
</dbReference>
<name>A0A2P6C9V6_9FLAO</name>
<evidence type="ECO:0000313" key="1">
    <source>
        <dbReference type="EMBL" id="PQJ69669.1"/>
    </source>
</evidence>
<evidence type="ECO:0000313" key="2">
    <source>
        <dbReference type="Proteomes" id="UP000247345"/>
    </source>
</evidence>
<keyword evidence="2" id="KW-1185">Reference proteome</keyword>
<protein>
    <submittedName>
        <fullName evidence="1">Uncharacterized protein</fullName>
    </submittedName>
</protein>
<accession>A0A2P6C9V6</accession>
<comment type="caution">
    <text evidence="1">The sequence shown here is derived from an EMBL/GenBank/DDBJ whole genome shotgun (WGS) entry which is preliminary data.</text>
</comment>
<dbReference type="RefSeq" id="WP_105050579.1">
    <property type="nucleotide sequence ID" value="NZ_CP150661.1"/>
</dbReference>
<organism evidence="1 2">
    <name type="scientific">Polaribacter butkevichii</name>
    <dbReference type="NCBI Taxonomy" id="218490"/>
    <lineage>
        <taxon>Bacteria</taxon>
        <taxon>Pseudomonadati</taxon>
        <taxon>Bacteroidota</taxon>
        <taxon>Flavobacteriia</taxon>
        <taxon>Flavobacteriales</taxon>
        <taxon>Flavobacteriaceae</taxon>
    </lineage>
</organism>
<dbReference type="OrthoDB" id="1099280at2"/>
<sequence length="98" mass="11865">MKFLKINNNQAFFLKDKAEPETWTEIDKIEKEDLMKLLDFAIEEDFEMDVYDENNLANKAHQIIYKGIYEKLNTFLNNKDRFKDETEAIYKEALEKYQ</sequence>
<dbReference type="AlphaFoldDB" id="A0A2P6C9V6"/>
<dbReference type="Proteomes" id="UP000247345">
    <property type="component" value="Unassembled WGS sequence"/>
</dbReference>
<reference evidence="1 2" key="1">
    <citation type="submission" date="2016-12" db="EMBL/GenBank/DDBJ databases">
        <title>Trade-off between light-utilization and light-protection in marine flavobacteria.</title>
        <authorList>
            <person name="Kumagai Y."/>
            <person name="Yoshizawa S."/>
            <person name="Kogure K."/>
            <person name="Iwasaki W."/>
        </authorList>
    </citation>
    <scope>NUCLEOTIDE SEQUENCE [LARGE SCALE GENOMIC DNA]</scope>
    <source>
        <strain evidence="1 2">KCTC 12100</strain>
    </source>
</reference>
<proteinExistence type="predicted"/>